<feature type="chain" id="PRO_5047204981" evidence="1">
    <location>
        <begin position="39"/>
        <end position="282"/>
    </location>
</feature>
<dbReference type="Proteomes" id="UP001500975">
    <property type="component" value="Unassembled WGS sequence"/>
</dbReference>
<keyword evidence="1" id="KW-0732">Signal</keyword>
<keyword evidence="3" id="KW-1185">Reference proteome</keyword>
<name>A0ABP8I3R3_9BURK</name>
<dbReference type="EMBL" id="BAABGJ010000072">
    <property type="protein sequence ID" value="GAA4350769.1"/>
    <property type="molecule type" value="Genomic_DNA"/>
</dbReference>
<evidence type="ECO:0000313" key="3">
    <source>
        <dbReference type="Proteomes" id="UP001500975"/>
    </source>
</evidence>
<dbReference type="Pfam" id="PF11249">
    <property type="entry name" value="DUF3047"/>
    <property type="match status" value="1"/>
</dbReference>
<dbReference type="RefSeq" id="WP_345539905.1">
    <property type="nucleotide sequence ID" value="NZ_BAABGJ010000072.1"/>
</dbReference>
<gene>
    <name evidence="2" type="ORF">GCM10023165_38380</name>
</gene>
<evidence type="ECO:0000313" key="2">
    <source>
        <dbReference type="EMBL" id="GAA4350769.1"/>
    </source>
</evidence>
<comment type="caution">
    <text evidence="2">The sequence shown here is derived from an EMBL/GenBank/DDBJ whole genome shotgun (WGS) entry which is preliminary data.</text>
</comment>
<dbReference type="InterPro" id="IPR021409">
    <property type="entry name" value="DUF3047"/>
</dbReference>
<organism evidence="2 3">
    <name type="scientific">Variovorax defluvii</name>
    <dbReference type="NCBI Taxonomy" id="913761"/>
    <lineage>
        <taxon>Bacteria</taxon>
        <taxon>Pseudomonadati</taxon>
        <taxon>Pseudomonadota</taxon>
        <taxon>Betaproteobacteria</taxon>
        <taxon>Burkholderiales</taxon>
        <taxon>Comamonadaceae</taxon>
        <taxon>Variovorax</taxon>
    </lineage>
</organism>
<protein>
    <submittedName>
        <fullName evidence="2">DUF3047 domain-containing protein</fullName>
    </submittedName>
</protein>
<feature type="signal peptide" evidence="1">
    <location>
        <begin position="1"/>
        <end position="38"/>
    </location>
</feature>
<accession>A0ABP8I3R3</accession>
<proteinExistence type="predicted"/>
<sequence length="282" mass="30142">MAAHNTITPTIHRWIAAVMAAPIAAAALWLAAPSAARADEAVVTPFSTARGTQAPEPWRFATLPGKTPTRFEVVQEGGKKVLKVEADGSYGNLVHATRVPLNPSTTLAWRWRVDTFVQDADLRSRAGDDGAAKLCVFFDFPADRLSFGERTKISLARRTTGEEVPTEALCYVWDGKEAKGTQLVNAFTRRIRMVVLESGAAGAAGTAGHWLGERRSLLADYRRAFGDEAGDTLPDVIAVAVSADADNTQGRGLAYFSDIDLRSFPSTRSAAAALPARAGTGE</sequence>
<reference evidence="3" key="1">
    <citation type="journal article" date="2019" name="Int. J. Syst. Evol. Microbiol.">
        <title>The Global Catalogue of Microorganisms (GCM) 10K type strain sequencing project: providing services to taxonomists for standard genome sequencing and annotation.</title>
        <authorList>
            <consortium name="The Broad Institute Genomics Platform"/>
            <consortium name="The Broad Institute Genome Sequencing Center for Infectious Disease"/>
            <person name="Wu L."/>
            <person name="Ma J."/>
        </authorList>
    </citation>
    <scope>NUCLEOTIDE SEQUENCE [LARGE SCALE GENOMIC DNA]</scope>
    <source>
        <strain evidence="3">JCM 17804</strain>
    </source>
</reference>
<evidence type="ECO:0000256" key="1">
    <source>
        <dbReference type="SAM" id="SignalP"/>
    </source>
</evidence>